<dbReference type="PANTHER" id="PTHR14042">
    <property type="entry name" value="DOPEY-RELATED"/>
    <property type="match status" value="1"/>
</dbReference>
<feature type="domain" description="DOP1 N-terminal" evidence="4">
    <location>
        <begin position="15"/>
        <end position="52"/>
    </location>
</feature>
<feature type="domain" description="DOP1 N-terminal" evidence="4">
    <location>
        <begin position="124"/>
        <end position="160"/>
    </location>
</feature>
<evidence type="ECO:0000259" key="4">
    <source>
        <dbReference type="Pfam" id="PF04118"/>
    </source>
</evidence>
<name>A0ABV0QN27_9TELE</name>
<dbReference type="InterPro" id="IPR007249">
    <property type="entry name" value="DOP1_N"/>
</dbReference>
<evidence type="ECO:0000256" key="3">
    <source>
        <dbReference type="ARBA" id="ARBA00046326"/>
    </source>
</evidence>
<comment type="caution">
    <text evidence="5">The sequence shown here is derived from an EMBL/GenBank/DDBJ whole genome shotgun (WGS) entry which is preliminary data.</text>
</comment>
<keyword evidence="6" id="KW-1185">Reference proteome</keyword>
<dbReference type="Pfam" id="PF04118">
    <property type="entry name" value="Dopey_N"/>
    <property type="match status" value="2"/>
</dbReference>
<evidence type="ECO:0000256" key="2">
    <source>
        <dbReference type="ARBA" id="ARBA00022927"/>
    </source>
</evidence>
<sequence>MQRSSRRHCETLSRPCLHPALPSGVHLKALETYEVIFKIIGTKWLAKDLFIYRTDALLVKLSLLVGQQVFYGALWGSMLVTPMVRLPASVFVVTHFDRMAPLSQQTHMLGYGHGAVDPAEPSVALSAEDMTTVVSAALLTLLRRDMSLNRRLYAWLLGTDIKGGMVAPHPTLSTTMEEHTSFYFNTYSKDYLVKVVFYLLTALINILKQKEVDSDPESVISYLRPFRIIISLLDKPEIGPAVLSSVLLEVVRAFHSYCLEMLGEETMTKSGHSANQLA</sequence>
<reference evidence="5 6" key="1">
    <citation type="submission" date="2021-06" db="EMBL/GenBank/DDBJ databases">
        <authorList>
            <person name="Palmer J.M."/>
        </authorList>
    </citation>
    <scope>NUCLEOTIDE SEQUENCE [LARGE SCALE GENOMIC DNA]</scope>
    <source>
        <strain evidence="5 6">XC_2019</strain>
        <tissue evidence="5">Muscle</tissue>
    </source>
</reference>
<keyword evidence="1" id="KW-0813">Transport</keyword>
<evidence type="ECO:0000256" key="1">
    <source>
        <dbReference type="ARBA" id="ARBA00022448"/>
    </source>
</evidence>
<comment type="similarity">
    <text evidence="3">Belongs to the DOP1 family.</text>
</comment>
<protein>
    <recommendedName>
        <fullName evidence="4">DOP1 N-terminal domain-containing protein</fullName>
    </recommendedName>
</protein>
<keyword evidence="2" id="KW-0653">Protein transport</keyword>
<accession>A0ABV0QN27</accession>
<organism evidence="5 6">
    <name type="scientific">Xenoophorus captivus</name>
    <dbReference type="NCBI Taxonomy" id="1517983"/>
    <lineage>
        <taxon>Eukaryota</taxon>
        <taxon>Metazoa</taxon>
        <taxon>Chordata</taxon>
        <taxon>Craniata</taxon>
        <taxon>Vertebrata</taxon>
        <taxon>Euteleostomi</taxon>
        <taxon>Actinopterygii</taxon>
        <taxon>Neopterygii</taxon>
        <taxon>Teleostei</taxon>
        <taxon>Neoteleostei</taxon>
        <taxon>Acanthomorphata</taxon>
        <taxon>Ovalentaria</taxon>
        <taxon>Atherinomorphae</taxon>
        <taxon>Cyprinodontiformes</taxon>
        <taxon>Goodeidae</taxon>
        <taxon>Xenoophorus</taxon>
    </lineage>
</organism>
<evidence type="ECO:0000313" key="6">
    <source>
        <dbReference type="Proteomes" id="UP001434883"/>
    </source>
</evidence>
<dbReference type="InterPro" id="IPR040314">
    <property type="entry name" value="DOP1"/>
</dbReference>
<feature type="non-terminal residue" evidence="5">
    <location>
        <position position="278"/>
    </location>
</feature>
<dbReference type="PANTHER" id="PTHR14042:SF23">
    <property type="entry name" value="PROTEIN DOPEY-2"/>
    <property type="match status" value="1"/>
</dbReference>
<evidence type="ECO:0000313" key="5">
    <source>
        <dbReference type="EMBL" id="MEQ2197252.1"/>
    </source>
</evidence>
<dbReference type="EMBL" id="JAHRIN010017458">
    <property type="protein sequence ID" value="MEQ2197252.1"/>
    <property type="molecule type" value="Genomic_DNA"/>
</dbReference>
<proteinExistence type="inferred from homology"/>
<gene>
    <name evidence="5" type="ORF">XENOCAPTIV_026343</name>
</gene>
<dbReference type="Proteomes" id="UP001434883">
    <property type="component" value="Unassembled WGS sequence"/>
</dbReference>